<proteinExistence type="inferred from homology"/>
<comment type="subunit">
    <text evidence="11">Component of the mitochondrial contact site and cristae organizing system (MICOS) complex.</text>
</comment>
<dbReference type="OrthoDB" id="3351225at2759"/>
<gene>
    <name evidence="12" type="ORF">D9611_008613</name>
</gene>
<keyword evidence="6" id="KW-1133">Transmembrane helix</keyword>
<comment type="similarity">
    <text evidence="3 11">Belongs to the MICOS complex subunit Mic12 family.</text>
</comment>
<keyword evidence="8" id="KW-0472">Membrane</keyword>
<evidence type="ECO:0000256" key="7">
    <source>
        <dbReference type="ARBA" id="ARBA00023128"/>
    </source>
</evidence>
<name>A0A8H5EUX2_9AGAR</name>
<dbReference type="InterPro" id="IPR031463">
    <property type="entry name" value="Mic12"/>
</dbReference>
<evidence type="ECO:0000256" key="11">
    <source>
        <dbReference type="RuleBase" id="RU363010"/>
    </source>
</evidence>
<dbReference type="GO" id="GO:0042407">
    <property type="term" value="P:cristae formation"/>
    <property type="evidence" value="ECO:0007669"/>
    <property type="project" value="InterPro"/>
</dbReference>
<evidence type="ECO:0000256" key="3">
    <source>
        <dbReference type="ARBA" id="ARBA00009188"/>
    </source>
</evidence>
<evidence type="ECO:0000313" key="13">
    <source>
        <dbReference type="Proteomes" id="UP000541558"/>
    </source>
</evidence>
<evidence type="ECO:0000256" key="4">
    <source>
        <dbReference type="ARBA" id="ARBA00018170"/>
    </source>
</evidence>
<protein>
    <recommendedName>
        <fullName evidence="4 11">MICOS complex subunit MIC12</fullName>
    </recommendedName>
    <alternativeName>
        <fullName evidence="10 11">Altered inheritance of mitochondria protein 5, mitochondrial</fullName>
    </alternativeName>
    <alternativeName>
        <fullName evidence="9 11">Found in mitochondrial proteome protein 51</fullName>
    </alternativeName>
</protein>
<dbReference type="EMBL" id="JAACJK010000224">
    <property type="protein sequence ID" value="KAF5313465.1"/>
    <property type="molecule type" value="Genomic_DNA"/>
</dbReference>
<evidence type="ECO:0000256" key="1">
    <source>
        <dbReference type="ARBA" id="ARBA00002689"/>
    </source>
</evidence>
<evidence type="ECO:0000256" key="8">
    <source>
        <dbReference type="ARBA" id="ARBA00023136"/>
    </source>
</evidence>
<accession>A0A8H5EUX2</accession>
<keyword evidence="11" id="KW-0999">Mitochondrion inner membrane</keyword>
<keyword evidence="13" id="KW-1185">Reference proteome</keyword>
<evidence type="ECO:0000256" key="6">
    <source>
        <dbReference type="ARBA" id="ARBA00022989"/>
    </source>
</evidence>
<comment type="function">
    <text evidence="1 11">Component of the MICOS complex, a large protein complex of the mitochondrial inner membrane that plays crucial roles in the maintenance of crista junctions, inner membrane architecture, and formation of contact sites to the outer membrane.</text>
</comment>
<dbReference type="Proteomes" id="UP000541558">
    <property type="component" value="Unassembled WGS sequence"/>
</dbReference>
<reference evidence="12 13" key="1">
    <citation type="journal article" date="2020" name="ISME J.">
        <title>Uncovering the hidden diversity of litter-decomposition mechanisms in mushroom-forming fungi.</title>
        <authorList>
            <person name="Floudas D."/>
            <person name="Bentzer J."/>
            <person name="Ahren D."/>
            <person name="Johansson T."/>
            <person name="Persson P."/>
            <person name="Tunlid A."/>
        </authorList>
    </citation>
    <scope>NUCLEOTIDE SEQUENCE [LARGE SCALE GENOMIC DNA]</scope>
    <source>
        <strain evidence="12 13">CBS 175.51</strain>
    </source>
</reference>
<sequence length="113" mass="12322">MSILVGPISGALVAGGVYYGFSNLISSRTDQHRRDLAYLTQRLSETPTLVQGPPRAASLIKHNDLASYAKAKWNQEIETLAAGFRHWDRRAVDWARNALYGPATPAAEAGKKA</sequence>
<evidence type="ECO:0000313" key="12">
    <source>
        <dbReference type="EMBL" id="KAF5313465.1"/>
    </source>
</evidence>
<keyword evidence="7 11" id="KW-0496">Mitochondrion</keyword>
<dbReference type="Pfam" id="PF17050">
    <property type="entry name" value="AIM5"/>
    <property type="match status" value="1"/>
</dbReference>
<dbReference type="GO" id="GO:0061617">
    <property type="term" value="C:MICOS complex"/>
    <property type="evidence" value="ECO:0007669"/>
    <property type="project" value="UniProtKB-UniRule"/>
</dbReference>
<evidence type="ECO:0000256" key="2">
    <source>
        <dbReference type="ARBA" id="ARBA00004370"/>
    </source>
</evidence>
<keyword evidence="5" id="KW-0812">Transmembrane</keyword>
<comment type="subcellular location">
    <subcellularLocation>
        <location evidence="2">Membrane</location>
    </subcellularLocation>
    <subcellularLocation>
        <location evidence="11">Mitochondrion inner membrane</location>
        <topology evidence="11">Single-pass membrane protein</topology>
    </subcellularLocation>
</comment>
<evidence type="ECO:0000256" key="9">
    <source>
        <dbReference type="ARBA" id="ARBA00032159"/>
    </source>
</evidence>
<organism evidence="12 13">
    <name type="scientific">Ephemerocybe angulata</name>
    <dbReference type="NCBI Taxonomy" id="980116"/>
    <lineage>
        <taxon>Eukaryota</taxon>
        <taxon>Fungi</taxon>
        <taxon>Dikarya</taxon>
        <taxon>Basidiomycota</taxon>
        <taxon>Agaricomycotina</taxon>
        <taxon>Agaricomycetes</taxon>
        <taxon>Agaricomycetidae</taxon>
        <taxon>Agaricales</taxon>
        <taxon>Agaricineae</taxon>
        <taxon>Psathyrellaceae</taxon>
        <taxon>Ephemerocybe</taxon>
    </lineage>
</organism>
<evidence type="ECO:0000256" key="10">
    <source>
        <dbReference type="ARBA" id="ARBA00032985"/>
    </source>
</evidence>
<comment type="caution">
    <text evidence="12">The sequence shown here is derived from an EMBL/GenBank/DDBJ whole genome shotgun (WGS) entry which is preliminary data.</text>
</comment>
<dbReference type="AlphaFoldDB" id="A0A8H5EUX2"/>
<dbReference type="GO" id="GO:0044284">
    <property type="term" value="C:mitochondrial crista junction"/>
    <property type="evidence" value="ECO:0007669"/>
    <property type="project" value="InterPro"/>
</dbReference>
<evidence type="ECO:0000256" key="5">
    <source>
        <dbReference type="ARBA" id="ARBA00022692"/>
    </source>
</evidence>